<name>A0A0U5D8N0_LIMRT</name>
<protein>
    <submittedName>
        <fullName evidence="1">Uncharacterized protein</fullName>
    </submittedName>
</protein>
<gene>
    <name evidence="1" type="ORF">LRLP16767_LR202_02115</name>
</gene>
<dbReference type="EMBL" id="LN887683">
    <property type="protein sequence ID" value="CUR42444.1"/>
    <property type="molecule type" value="Genomic_DNA"/>
</dbReference>
<dbReference type="RefSeq" id="WP_102816965.1">
    <property type="nucleotide sequence ID" value="NZ_LN887683.1"/>
</dbReference>
<evidence type="ECO:0000313" key="2">
    <source>
        <dbReference type="Proteomes" id="UP000235484"/>
    </source>
</evidence>
<dbReference type="AlphaFoldDB" id="A0A0U5D8N0"/>
<accession>A0A0U5D8N0</accession>
<sequence>MAMTEEEKREIAMMTADILSKRNEPKISPDWRKLSDEIRDFIKSRTANTNKDGVGYMTIQNSIYMPIKYVLGLKDVRQITADQVPTARKIFEFIRALKEENE</sequence>
<organism evidence="1 2">
    <name type="scientific">Limosilactobacillus reuteri</name>
    <name type="common">Lactobacillus reuteri</name>
    <dbReference type="NCBI Taxonomy" id="1598"/>
    <lineage>
        <taxon>Bacteria</taxon>
        <taxon>Bacillati</taxon>
        <taxon>Bacillota</taxon>
        <taxon>Bacilli</taxon>
        <taxon>Lactobacillales</taxon>
        <taxon>Lactobacillaceae</taxon>
        <taxon>Limosilactobacillus</taxon>
    </lineage>
</organism>
<proteinExistence type="predicted"/>
<dbReference type="Proteomes" id="UP000235484">
    <property type="component" value="Unassembled WGS sequence"/>
</dbReference>
<reference evidence="2" key="1">
    <citation type="submission" date="2015-10" db="EMBL/GenBank/DDBJ databases">
        <authorList>
            <person name="Crossman L.C."/>
        </authorList>
    </citation>
    <scope>NUCLEOTIDE SEQUENCE [LARGE SCALE GENOMIC DNA]</scope>
    <source>
        <strain evidence="2">20-2</strain>
    </source>
</reference>
<evidence type="ECO:0000313" key="1">
    <source>
        <dbReference type="EMBL" id="CUR42444.1"/>
    </source>
</evidence>